<reference evidence="2" key="1">
    <citation type="submission" date="2016-12" db="EMBL/GenBank/DDBJ databases">
        <authorList>
            <person name="Herbold C."/>
        </authorList>
    </citation>
    <scope>NUCLEOTIDE SEQUENCE [LARGE SCALE GENOMIC DNA]</scope>
</reference>
<name>A0A2H1EIS2_9ARCH</name>
<accession>A0A2H1EIS2</accession>
<dbReference type="EMBL" id="FRFC01000004">
    <property type="protein sequence ID" value="SHO46514.1"/>
    <property type="molecule type" value="Genomic_DNA"/>
</dbReference>
<organism evidence="1 2">
    <name type="scientific">Nitrosotalea sinensis</name>
    <dbReference type="NCBI Taxonomy" id="1499975"/>
    <lineage>
        <taxon>Archaea</taxon>
        <taxon>Nitrososphaerota</taxon>
        <taxon>Nitrososphaeria</taxon>
        <taxon>Nitrosotaleales</taxon>
        <taxon>Nitrosotaleaceae</taxon>
        <taxon>Nitrosotalea</taxon>
    </lineage>
</organism>
<proteinExistence type="predicted"/>
<dbReference type="AlphaFoldDB" id="A0A2H1EIS2"/>
<dbReference type="OrthoDB" id="10815at2157"/>
<sequence>MVIPADIKTAVEKNMELMTGQTRTYLPFLKVAFPNVKDFSELIFNMMVGNTLTVFVSQYAMRMQSPSEEDFAEFGKLVEQYRKKIKEMF</sequence>
<keyword evidence="2" id="KW-1185">Reference proteome</keyword>
<protein>
    <submittedName>
        <fullName evidence="1">Uncharacterized protein</fullName>
    </submittedName>
</protein>
<gene>
    <name evidence="1" type="ORF">NSIN_30143</name>
</gene>
<evidence type="ECO:0000313" key="2">
    <source>
        <dbReference type="Proteomes" id="UP000232412"/>
    </source>
</evidence>
<evidence type="ECO:0000313" key="1">
    <source>
        <dbReference type="EMBL" id="SHO46514.1"/>
    </source>
</evidence>
<dbReference type="Proteomes" id="UP000232412">
    <property type="component" value="Unassembled WGS sequence"/>
</dbReference>